<sequence>MSSPIPRIPTAPLPSTHRWISPLAQGSFWVCLLLTLYFLLQALVAWPLALSGLWKHLVALAWEHQLDRSLHWMLAHPVATSLLAALLCLTSTVASWGLWKERRWGLWAFICALLWSALANFAITWWFDRVLTQIVVLLADDPATAHELNVQRLLFTITLLGTSVLFAGLQGWLAWRLLRPDIRARFR</sequence>
<proteinExistence type="predicted"/>
<keyword evidence="1" id="KW-0472">Membrane</keyword>
<dbReference type="Proteomes" id="UP000326367">
    <property type="component" value="Unassembled WGS sequence"/>
</dbReference>
<accession>A0ABQ6T3E3</accession>
<feature type="transmembrane region" description="Helical" evidence="1">
    <location>
        <begin position="106"/>
        <end position="127"/>
    </location>
</feature>
<evidence type="ECO:0000313" key="3">
    <source>
        <dbReference type="Proteomes" id="UP000326367"/>
    </source>
</evidence>
<keyword evidence="3" id="KW-1185">Reference proteome</keyword>
<evidence type="ECO:0000256" key="1">
    <source>
        <dbReference type="SAM" id="Phobius"/>
    </source>
</evidence>
<keyword evidence="1" id="KW-0812">Transmembrane</keyword>
<protein>
    <recommendedName>
        <fullName evidence="4">DUF1772 domain-containing protein</fullName>
    </recommendedName>
</protein>
<comment type="caution">
    <text evidence="2">The sequence shown here is derived from an EMBL/GenBank/DDBJ whole genome shotgun (WGS) entry which is preliminary data.</text>
</comment>
<dbReference type="RefSeq" id="WP_150453712.1">
    <property type="nucleotide sequence ID" value="NZ_VYKI01000004.1"/>
</dbReference>
<evidence type="ECO:0000313" key="2">
    <source>
        <dbReference type="EMBL" id="KAA9002193.1"/>
    </source>
</evidence>
<name>A0ABQ6T3E3_9GAMM</name>
<feature type="transmembrane region" description="Helical" evidence="1">
    <location>
        <begin position="153"/>
        <end position="178"/>
    </location>
</feature>
<evidence type="ECO:0008006" key="4">
    <source>
        <dbReference type="Google" id="ProtNLM"/>
    </source>
</evidence>
<feature type="transmembrane region" description="Helical" evidence="1">
    <location>
        <begin position="74"/>
        <end position="99"/>
    </location>
</feature>
<reference evidence="2 3" key="1">
    <citation type="journal article" date="2020" name="Antonie Van Leeuwenhoek">
        <title>Stenotrophomonas cyclobalanopsidis sp. nov., isolated from the leaf spot disease of Cyclobalanopsis patelliformis.</title>
        <authorList>
            <person name="Bian D.R."/>
            <person name="Xue H."/>
            <person name="Piao C.G."/>
            <person name="Li Y."/>
        </authorList>
    </citation>
    <scope>NUCLEOTIDE SEQUENCE [LARGE SCALE GENOMIC DNA]</scope>
    <source>
        <strain evidence="2 3">TPQG1-4</strain>
    </source>
</reference>
<feature type="transmembrane region" description="Helical" evidence="1">
    <location>
        <begin position="28"/>
        <end position="54"/>
    </location>
</feature>
<organism evidence="2 3">
    <name type="scientific">Stenotrophomonas cyclobalanopsidis</name>
    <dbReference type="NCBI Taxonomy" id="2771362"/>
    <lineage>
        <taxon>Bacteria</taxon>
        <taxon>Pseudomonadati</taxon>
        <taxon>Pseudomonadota</taxon>
        <taxon>Gammaproteobacteria</taxon>
        <taxon>Lysobacterales</taxon>
        <taxon>Lysobacteraceae</taxon>
        <taxon>Stenotrophomonas</taxon>
    </lineage>
</organism>
<dbReference type="EMBL" id="VYKI01000004">
    <property type="protein sequence ID" value="KAA9002193.1"/>
    <property type="molecule type" value="Genomic_DNA"/>
</dbReference>
<gene>
    <name evidence="2" type="ORF">FJU31_04780</name>
</gene>
<keyword evidence="1" id="KW-1133">Transmembrane helix</keyword>